<protein>
    <submittedName>
        <fullName evidence="1">Uncharacterized protein</fullName>
    </submittedName>
</protein>
<dbReference type="RefSeq" id="WP_238290867.1">
    <property type="nucleotide sequence ID" value="NZ_BPQS01000029.1"/>
</dbReference>
<evidence type="ECO:0000313" key="2">
    <source>
        <dbReference type="Proteomes" id="UP001244297"/>
    </source>
</evidence>
<keyword evidence="2" id="KW-1185">Reference proteome</keyword>
<gene>
    <name evidence="1" type="ORF">QWZ18_04400</name>
</gene>
<proteinExistence type="predicted"/>
<dbReference type="EMBL" id="JAUFPT010000009">
    <property type="protein sequence ID" value="MDN3569867.1"/>
    <property type="molecule type" value="Genomic_DNA"/>
</dbReference>
<accession>A0ABT8AJ48</accession>
<dbReference type="Proteomes" id="UP001244297">
    <property type="component" value="Unassembled WGS sequence"/>
</dbReference>
<reference evidence="2" key="1">
    <citation type="journal article" date="2019" name="Int. J. Syst. Evol. Microbiol.">
        <title>The Global Catalogue of Microorganisms (GCM) 10K type strain sequencing project: providing services to taxonomists for standard genome sequencing and annotation.</title>
        <authorList>
            <consortium name="The Broad Institute Genomics Platform"/>
            <consortium name="The Broad Institute Genome Sequencing Center for Infectious Disease"/>
            <person name="Wu L."/>
            <person name="Ma J."/>
        </authorList>
    </citation>
    <scope>NUCLEOTIDE SEQUENCE [LARGE SCALE GENOMIC DNA]</scope>
    <source>
        <strain evidence="2">CECT 7806</strain>
    </source>
</reference>
<organism evidence="1 2">
    <name type="scientific">Methylobacterium longum</name>
    <dbReference type="NCBI Taxonomy" id="767694"/>
    <lineage>
        <taxon>Bacteria</taxon>
        <taxon>Pseudomonadati</taxon>
        <taxon>Pseudomonadota</taxon>
        <taxon>Alphaproteobacteria</taxon>
        <taxon>Hyphomicrobiales</taxon>
        <taxon>Methylobacteriaceae</taxon>
        <taxon>Methylobacterium</taxon>
    </lineage>
</organism>
<sequence length="106" mass="11536">MSGLNLPRLDLSPEAEMRARVAAVFPEAGRVRFRKVRPIQTEAGQDAAFCGQVSGAGPDRPEQNFQVFLYNRTGGSETVRILGSEALNGYRVGRKMIGALRRAGCL</sequence>
<comment type="caution">
    <text evidence="1">The sequence shown here is derived from an EMBL/GenBank/DDBJ whole genome shotgun (WGS) entry which is preliminary data.</text>
</comment>
<evidence type="ECO:0000313" key="1">
    <source>
        <dbReference type="EMBL" id="MDN3569867.1"/>
    </source>
</evidence>
<name>A0ABT8AJ48_9HYPH</name>